<protein>
    <submittedName>
        <fullName evidence="2">Uncharacterized protein</fullName>
    </submittedName>
</protein>
<proteinExistence type="predicted"/>
<evidence type="ECO:0000313" key="2">
    <source>
        <dbReference type="EMBL" id="KOC68105.1"/>
    </source>
</evidence>
<reference evidence="2 3" key="1">
    <citation type="submission" date="2015-07" db="EMBL/GenBank/DDBJ databases">
        <title>The genome of Habropoda laboriosa.</title>
        <authorList>
            <person name="Pan H."/>
            <person name="Kapheim K."/>
        </authorList>
    </citation>
    <scope>NUCLEOTIDE SEQUENCE [LARGE SCALE GENOMIC DNA]</scope>
    <source>
        <strain evidence="2">0110345459</strain>
    </source>
</reference>
<feature type="region of interest" description="Disordered" evidence="1">
    <location>
        <begin position="1"/>
        <end position="84"/>
    </location>
</feature>
<dbReference type="Proteomes" id="UP000053825">
    <property type="component" value="Unassembled WGS sequence"/>
</dbReference>
<keyword evidence="3" id="KW-1185">Reference proteome</keyword>
<dbReference type="EMBL" id="KQ414617">
    <property type="protein sequence ID" value="KOC68105.1"/>
    <property type="molecule type" value="Genomic_DNA"/>
</dbReference>
<feature type="non-terminal residue" evidence="2">
    <location>
        <position position="1"/>
    </location>
</feature>
<feature type="compositionally biased region" description="Basic residues" evidence="1">
    <location>
        <begin position="59"/>
        <end position="73"/>
    </location>
</feature>
<sequence length="113" mass="12645">ILSRGSFRNDPSKRRNWKLSNRTERQSRSAGARGEEESSTRARPLITGTAPETGDGKSRRGIREKKACRKQRERRRDGIVTRARGPSVRVLGVCSLGRGVALDSFKVGKPRKE</sequence>
<name>A0A0L7RBB0_9HYME</name>
<organism evidence="2 3">
    <name type="scientific">Habropoda laboriosa</name>
    <dbReference type="NCBI Taxonomy" id="597456"/>
    <lineage>
        <taxon>Eukaryota</taxon>
        <taxon>Metazoa</taxon>
        <taxon>Ecdysozoa</taxon>
        <taxon>Arthropoda</taxon>
        <taxon>Hexapoda</taxon>
        <taxon>Insecta</taxon>
        <taxon>Pterygota</taxon>
        <taxon>Neoptera</taxon>
        <taxon>Endopterygota</taxon>
        <taxon>Hymenoptera</taxon>
        <taxon>Apocrita</taxon>
        <taxon>Aculeata</taxon>
        <taxon>Apoidea</taxon>
        <taxon>Anthophila</taxon>
        <taxon>Apidae</taxon>
        <taxon>Habropoda</taxon>
    </lineage>
</organism>
<gene>
    <name evidence="2" type="ORF">WH47_03263</name>
</gene>
<evidence type="ECO:0000313" key="3">
    <source>
        <dbReference type="Proteomes" id="UP000053825"/>
    </source>
</evidence>
<feature type="compositionally biased region" description="Basic and acidic residues" evidence="1">
    <location>
        <begin position="21"/>
        <end position="40"/>
    </location>
</feature>
<dbReference type="AlphaFoldDB" id="A0A0L7RBB0"/>
<accession>A0A0L7RBB0</accession>
<evidence type="ECO:0000256" key="1">
    <source>
        <dbReference type="SAM" id="MobiDB-lite"/>
    </source>
</evidence>